<reference evidence="3 4" key="1">
    <citation type="submission" date="2019-02" db="EMBL/GenBank/DDBJ databases">
        <title>Deep-cultivation of Planctomycetes and their phenomic and genomic characterization uncovers novel biology.</title>
        <authorList>
            <person name="Wiegand S."/>
            <person name="Jogler M."/>
            <person name="Boedeker C."/>
            <person name="Pinto D."/>
            <person name="Vollmers J."/>
            <person name="Rivas-Marin E."/>
            <person name="Kohn T."/>
            <person name="Peeters S.H."/>
            <person name="Heuer A."/>
            <person name="Rast P."/>
            <person name="Oberbeckmann S."/>
            <person name="Bunk B."/>
            <person name="Jeske O."/>
            <person name="Meyerdierks A."/>
            <person name="Storesund J.E."/>
            <person name="Kallscheuer N."/>
            <person name="Luecker S."/>
            <person name="Lage O.M."/>
            <person name="Pohl T."/>
            <person name="Merkel B.J."/>
            <person name="Hornburger P."/>
            <person name="Mueller R.-W."/>
            <person name="Bruemmer F."/>
            <person name="Labrenz M."/>
            <person name="Spormann A.M."/>
            <person name="Op den Camp H."/>
            <person name="Overmann J."/>
            <person name="Amann R."/>
            <person name="Jetten M.S.M."/>
            <person name="Mascher T."/>
            <person name="Medema M.H."/>
            <person name="Devos D.P."/>
            <person name="Kaster A.-K."/>
            <person name="Ovreas L."/>
            <person name="Rohde M."/>
            <person name="Galperin M.Y."/>
            <person name="Jogler C."/>
        </authorList>
    </citation>
    <scope>NUCLEOTIDE SEQUENCE [LARGE SCALE GENOMIC DNA]</scope>
    <source>
        <strain evidence="3 4">Pla175</strain>
    </source>
</reference>
<keyword evidence="2" id="KW-0812">Transmembrane</keyword>
<evidence type="ECO:0000256" key="2">
    <source>
        <dbReference type="SAM" id="Phobius"/>
    </source>
</evidence>
<keyword evidence="2" id="KW-0472">Membrane</keyword>
<sequence>MTHPSQHQPLGSERLRRLLSSVCDRQSDAETLEQVEQLLSEDPSLIAEYADYVATMVLIEQQYGLTLFDADGRGAAADHRPATAEGSVVGEQSVRPRRQRGRTSSRLAGYLPWAAAASLLLAVGLGLTHWSPEPLARVVAASDARLAEGKKLNVGAGIGAEGLWLEQGSARLALRSGAMIAVDAPARLSVTGENAAELGVGAVSVHVPHSAHGFQLLSPAATIIDLGTGYRAVVSEGGGLSVQVTQGKVRVEPAQGPPLELRPGQFAALGAGAQPSPSKPSVSGQLRFLDEHVESLGYDAFIHDNVAYVFLESHAVRLPYELRLDVARPGRHVDLMSSNDKALEGDVVDCYLLHSAPRSARHDVSGTVRFNGRIVGLICEADRLNATNELLGARWTLSCRHPERGSESYPDPNADEVTISGDRRQLSVHFRTMSIDQIRVLVAP</sequence>
<dbReference type="PANTHER" id="PTHR30273:SF2">
    <property type="entry name" value="PROTEIN FECR"/>
    <property type="match status" value="1"/>
</dbReference>
<organism evidence="3 4">
    <name type="scientific">Pirellulimonas nuda</name>
    <dbReference type="NCBI Taxonomy" id="2528009"/>
    <lineage>
        <taxon>Bacteria</taxon>
        <taxon>Pseudomonadati</taxon>
        <taxon>Planctomycetota</taxon>
        <taxon>Planctomycetia</taxon>
        <taxon>Pirellulales</taxon>
        <taxon>Lacipirellulaceae</taxon>
        <taxon>Pirellulimonas</taxon>
    </lineage>
</organism>
<gene>
    <name evidence="3" type="ORF">Pla175_21810</name>
</gene>
<dbReference type="RefSeq" id="WP_145284135.1">
    <property type="nucleotide sequence ID" value="NZ_CP036291.1"/>
</dbReference>
<protein>
    <submittedName>
        <fullName evidence="3">FecR protein</fullName>
    </submittedName>
</protein>
<accession>A0A518DBD6</accession>
<keyword evidence="4" id="KW-1185">Reference proteome</keyword>
<dbReference type="PANTHER" id="PTHR30273">
    <property type="entry name" value="PERIPLASMIC SIGNAL SENSOR AND SIGMA FACTOR ACTIVATOR FECR-RELATED"/>
    <property type="match status" value="1"/>
</dbReference>
<dbReference type="OrthoDB" id="265406at2"/>
<proteinExistence type="predicted"/>
<keyword evidence="2" id="KW-1133">Transmembrane helix</keyword>
<dbReference type="EMBL" id="CP036291">
    <property type="protein sequence ID" value="QDU88797.1"/>
    <property type="molecule type" value="Genomic_DNA"/>
</dbReference>
<feature type="transmembrane region" description="Helical" evidence="2">
    <location>
        <begin position="107"/>
        <end position="130"/>
    </location>
</feature>
<evidence type="ECO:0000313" key="4">
    <source>
        <dbReference type="Proteomes" id="UP000317429"/>
    </source>
</evidence>
<dbReference type="KEGG" id="pnd:Pla175_21810"/>
<dbReference type="GO" id="GO:0016989">
    <property type="term" value="F:sigma factor antagonist activity"/>
    <property type="evidence" value="ECO:0007669"/>
    <property type="project" value="TreeGrafter"/>
</dbReference>
<name>A0A518DBD6_9BACT</name>
<evidence type="ECO:0000256" key="1">
    <source>
        <dbReference type="SAM" id="MobiDB-lite"/>
    </source>
</evidence>
<dbReference type="Proteomes" id="UP000317429">
    <property type="component" value="Chromosome"/>
</dbReference>
<dbReference type="InterPro" id="IPR012373">
    <property type="entry name" value="Ferrdict_sens_TM"/>
</dbReference>
<dbReference type="Gene3D" id="2.60.120.1440">
    <property type="match status" value="1"/>
</dbReference>
<dbReference type="AlphaFoldDB" id="A0A518DBD6"/>
<evidence type="ECO:0000313" key="3">
    <source>
        <dbReference type="EMBL" id="QDU88797.1"/>
    </source>
</evidence>
<feature type="region of interest" description="Disordered" evidence="1">
    <location>
        <begin position="76"/>
        <end position="101"/>
    </location>
</feature>